<dbReference type="OrthoDB" id="9783100at2"/>
<gene>
    <name evidence="4" type="ORF">DWE98_26990</name>
</gene>
<keyword evidence="2" id="KW-0564">Palmitate</keyword>
<sequence>MRSGDRLISDRAGLLALPVLLCLSACAVGPDYVPPMQALPSQWNAASPTRRPPALSEWWRQFKDPALNRLVEEAVAGNLDVAQAKARIREARASRVQAIAPLFPQVDGSASVTRSRSASSGDSSFGNVTRNSFRAGFDTSWELDLFGARDRAIEAATYGADAAEDDLDGVLLTLVGDVASTVIEARGYQARIALARRTAATQRETEALTKVRFQAGAVSAADTARATAQVASTEAQIPALEIALSESLNRLAILIGRPPSAMANRLVGAGQVPATPTPPRAGVPADVLRSRPDVRRAERLLAQATARIGQAEAARYPAVSLTGNISTSALKLGDLAKNSAIGWSIGPSLSVPIFNGGELAAAVDVARAQRDQSDAALRLAVLTALQDVEDALVGLRQERLRLASLATAATASGEAARLSQTLYRSGGISFLDVLDAERSQYSAEDALIQSRIALATRFIALNKALGGGWLRPVEVSRPRVDDPQQGPRPRALTLEPVQP</sequence>
<keyword evidence="2" id="KW-0812">Transmembrane</keyword>
<keyword evidence="2" id="KW-0449">Lipoprotein</keyword>
<evidence type="ECO:0000313" key="5">
    <source>
        <dbReference type="Proteomes" id="UP000255207"/>
    </source>
</evidence>
<dbReference type="AlphaFoldDB" id="A0A370KYC8"/>
<dbReference type="Gene3D" id="1.20.1600.10">
    <property type="entry name" value="Outer membrane efflux proteins (OEP)"/>
    <property type="match status" value="1"/>
</dbReference>
<proteinExistence type="inferred from homology"/>
<protein>
    <submittedName>
        <fullName evidence="4">RND transporter</fullName>
    </submittedName>
</protein>
<dbReference type="Gene3D" id="2.20.200.10">
    <property type="entry name" value="Outer membrane efflux proteins (OEP)"/>
    <property type="match status" value="1"/>
</dbReference>
<comment type="similarity">
    <text evidence="1 2">Belongs to the outer membrane factor (OMF) (TC 1.B.17) family.</text>
</comment>
<keyword evidence="2" id="KW-1134">Transmembrane beta strand</keyword>
<dbReference type="EMBL" id="QQTP01000024">
    <property type="protein sequence ID" value="RDJ19988.1"/>
    <property type="molecule type" value="Genomic_DNA"/>
</dbReference>
<dbReference type="PANTHER" id="PTHR30203">
    <property type="entry name" value="OUTER MEMBRANE CATION EFFLUX PROTEIN"/>
    <property type="match status" value="1"/>
</dbReference>
<name>A0A370KYC8_9HYPH</name>
<evidence type="ECO:0000313" key="4">
    <source>
        <dbReference type="EMBL" id="RDJ19988.1"/>
    </source>
</evidence>
<dbReference type="GO" id="GO:0005886">
    <property type="term" value="C:plasma membrane"/>
    <property type="evidence" value="ECO:0007669"/>
    <property type="project" value="UniProtKB-SubCell"/>
</dbReference>
<dbReference type="SUPFAM" id="SSF56954">
    <property type="entry name" value="Outer membrane efflux proteins (OEP)"/>
    <property type="match status" value="1"/>
</dbReference>
<dbReference type="Proteomes" id="UP000255207">
    <property type="component" value="Unassembled WGS sequence"/>
</dbReference>
<dbReference type="NCBIfam" id="TIGR01845">
    <property type="entry name" value="outer_NodT"/>
    <property type="match status" value="1"/>
</dbReference>
<dbReference type="Pfam" id="PF02321">
    <property type="entry name" value="OEP"/>
    <property type="match status" value="2"/>
</dbReference>
<dbReference type="GO" id="GO:0015562">
    <property type="term" value="F:efflux transmembrane transporter activity"/>
    <property type="evidence" value="ECO:0007669"/>
    <property type="project" value="InterPro"/>
</dbReference>
<dbReference type="InterPro" id="IPR010131">
    <property type="entry name" value="MdtP/NodT-like"/>
</dbReference>
<evidence type="ECO:0000256" key="1">
    <source>
        <dbReference type="ARBA" id="ARBA00007613"/>
    </source>
</evidence>
<evidence type="ECO:0000256" key="2">
    <source>
        <dbReference type="RuleBase" id="RU362097"/>
    </source>
</evidence>
<keyword evidence="2" id="KW-0472">Membrane</keyword>
<comment type="subcellular location">
    <subcellularLocation>
        <location evidence="2">Cell membrane</location>
        <topology evidence="2">Lipid-anchor</topology>
    </subcellularLocation>
</comment>
<keyword evidence="5" id="KW-1185">Reference proteome</keyword>
<comment type="caution">
    <text evidence="4">The sequence shown here is derived from an EMBL/GenBank/DDBJ whole genome shotgun (WGS) entry which is preliminary data.</text>
</comment>
<dbReference type="RefSeq" id="WP_114832417.1">
    <property type="nucleotide sequence ID" value="NZ_QQTO01000028.1"/>
</dbReference>
<feature type="region of interest" description="Disordered" evidence="3">
    <location>
        <begin position="476"/>
        <end position="499"/>
    </location>
</feature>
<dbReference type="PANTHER" id="PTHR30203:SF25">
    <property type="entry name" value="OUTER MEMBRANE PROTEIN-RELATED"/>
    <property type="match status" value="1"/>
</dbReference>
<dbReference type="InterPro" id="IPR003423">
    <property type="entry name" value="OMP_efflux"/>
</dbReference>
<accession>A0A370KYC8</accession>
<organism evidence="4 5">
    <name type="scientific">Bosea caraganae</name>
    <dbReference type="NCBI Taxonomy" id="2763117"/>
    <lineage>
        <taxon>Bacteria</taxon>
        <taxon>Pseudomonadati</taxon>
        <taxon>Pseudomonadota</taxon>
        <taxon>Alphaproteobacteria</taxon>
        <taxon>Hyphomicrobiales</taxon>
        <taxon>Boseaceae</taxon>
        <taxon>Bosea</taxon>
    </lineage>
</organism>
<reference evidence="5" key="1">
    <citation type="submission" date="2018-07" db="EMBL/GenBank/DDBJ databases">
        <authorList>
            <person name="Safronova V.I."/>
            <person name="Chirak E.R."/>
            <person name="Sazanova A.L."/>
        </authorList>
    </citation>
    <scope>NUCLEOTIDE SEQUENCE [LARGE SCALE GENOMIC DNA]</scope>
    <source>
        <strain evidence="5">RCAM04685</strain>
    </source>
</reference>
<evidence type="ECO:0000256" key="3">
    <source>
        <dbReference type="SAM" id="MobiDB-lite"/>
    </source>
</evidence>